<feature type="chain" id="PRO_5020904803" evidence="1">
    <location>
        <begin position="22"/>
        <end position="127"/>
    </location>
</feature>
<reference evidence="2 3" key="2">
    <citation type="journal article" date="2019" name="G3 (Bethesda)">
        <title>Hybrid Assembly of the Genome of the Entomopathogenic Nematode Steinernema carpocapsae Identifies the X-Chromosome.</title>
        <authorList>
            <person name="Serra L."/>
            <person name="Macchietto M."/>
            <person name="Macias-Munoz A."/>
            <person name="McGill C.J."/>
            <person name="Rodriguez I.M."/>
            <person name="Rodriguez B."/>
            <person name="Murad R."/>
            <person name="Mortazavi A."/>
        </authorList>
    </citation>
    <scope>NUCLEOTIDE SEQUENCE [LARGE SCALE GENOMIC DNA]</scope>
    <source>
        <strain evidence="2 3">ALL</strain>
    </source>
</reference>
<feature type="signal peptide" evidence="1">
    <location>
        <begin position="1"/>
        <end position="21"/>
    </location>
</feature>
<organism evidence="2 3">
    <name type="scientific">Steinernema carpocapsae</name>
    <name type="common">Entomopathogenic nematode</name>
    <dbReference type="NCBI Taxonomy" id="34508"/>
    <lineage>
        <taxon>Eukaryota</taxon>
        <taxon>Metazoa</taxon>
        <taxon>Ecdysozoa</taxon>
        <taxon>Nematoda</taxon>
        <taxon>Chromadorea</taxon>
        <taxon>Rhabditida</taxon>
        <taxon>Tylenchina</taxon>
        <taxon>Panagrolaimomorpha</taxon>
        <taxon>Strongyloidoidea</taxon>
        <taxon>Steinernematidae</taxon>
        <taxon>Steinernema</taxon>
    </lineage>
</organism>
<gene>
    <name evidence="2" type="ORF">L596_004767</name>
</gene>
<protein>
    <submittedName>
        <fullName evidence="2">Uncharacterized protein</fullName>
    </submittedName>
</protein>
<sequence length="127" mass="14410">MASSLSAVLILLCIAVQLATAYRPSYSNGYQNYNYYNYPRYNNGYGNYNYYNNYNPYRTYNNNGYGNYNYYNSYYQGYNNGYNAYPSYNYNYNPLSAGGTTAGGTYVGSPLARIWLTCNGIGCPARG</sequence>
<dbReference type="EMBL" id="AZBU02000001">
    <property type="protein sequence ID" value="TMS37934.1"/>
    <property type="molecule type" value="Genomic_DNA"/>
</dbReference>
<accession>A0A4U8UXW7</accession>
<reference evidence="2 3" key="1">
    <citation type="journal article" date="2015" name="Genome Biol.">
        <title>Comparative genomics of Steinernema reveals deeply conserved gene regulatory networks.</title>
        <authorList>
            <person name="Dillman A.R."/>
            <person name="Macchietto M."/>
            <person name="Porter C.F."/>
            <person name="Rogers A."/>
            <person name="Williams B."/>
            <person name="Antoshechkin I."/>
            <person name="Lee M.M."/>
            <person name="Goodwin Z."/>
            <person name="Lu X."/>
            <person name="Lewis E.E."/>
            <person name="Goodrich-Blair H."/>
            <person name="Stock S.P."/>
            <person name="Adams B.J."/>
            <person name="Sternberg P.W."/>
            <person name="Mortazavi A."/>
        </authorList>
    </citation>
    <scope>NUCLEOTIDE SEQUENCE [LARGE SCALE GENOMIC DNA]</scope>
    <source>
        <strain evidence="2 3">ALL</strain>
    </source>
</reference>
<dbReference type="Proteomes" id="UP000298663">
    <property type="component" value="Unassembled WGS sequence"/>
</dbReference>
<comment type="caution">
    <text evidence="2">The sequence shown here is derived from an EMBL/GenBank/DDBJ whole genome shotgun (WGS) entry which is preliminary data.</text>
</comment>
<evidence type="ECO:0000313" key="2">
    <source>
        <dbReference type="EMBL" id="TMS37934.1"/>
    </source>
</evidence>
<keyword evidence="1" id="KW-0732">Signal</keyword>
<keyword evidence="3" id="KW-1185">Reference proteome</keyword>
<name>A0A4U8UXW7_STECR</name>
<proteinExistence type="predicted"/>
<dbReference type="AlphaFoldDB" id="A0A4U8UXW7"/>
<evidence type="ECO:0000256" key="1">
    <source>
        <dbReference type="SAM" id="SignalP"/>
    </source>
</evidence>
<evidence type="ECO:0000313" key="3">
    <source>
        <dbReference type="Proteomes" id="UP000298663"/>
    </source>
</evidence>